<proteinExistence type="inferred from homology"/>
<accession>A0A0X8X9V9</accession>
<dbReference type="Pfam" id="PF00290">
    <property type="entry name" value="Trp_syntA"/>
    <property type="match status" value="1"/>
</dbReference>
<comment type="similarity">
    <text evidence="9 10">Belongs to the TrpA family.</text>
</comment>
<comment type="subunit">
    <text evidence="3 9">Tetramer of two alpha and two beta chains.</text>
</comment>
<evidence type="ECO:0000256" key="5">
    <source>
        <dbReference type="ARBA" id="ARBA00022822"/>
    </source>
</evidence>
<dbReference type="UniPathway" id="UPA00035">
    <property type="reaction ID" value="UER00044"/>
</dbReference>
<dbReference type="InterPro" id="IPR018204">
    <property type="entry name" value="Trp_synthase_alpha_AS"/>
</dbReference>
<keyword evidence="6 9" id="KW-0057">Aromatic amino acid biosynthesis</keyword>
<dbReference type="NCBIfam" id="TIGR00262">
    <property type="entry name" value="trpA"/>
    <property type="match status" value="1"/>
</dbReference>
<comment type="catalytic activity">
    <reaction evidence="8 9">
        <text>(1S,2R)-1-C-(indol-3-yl)glycerol 3-phosphate + L-serine = D-glyceraldehyde 3-phosphate + L-tryptophan + H2O</text>
        <dbReference type="Rhea" id="RHEA:10532"/>
        <dbReference type="ChEBI" id="CHEBI:15377"/>
        <dbReference type="ChEBI" id="CHEBI:33384"/>
        <dbReference type="ChEBI" id="CHEBI:57912"/>
        <dbReference type="ChEBI" id="CHEBI:58866"/>
        <dbReference type="ChEBI" id="CHEBI:59776"/>
        <dbReference type="EC" id="4.2.1.20"/>
    </reaction>
</comment>
<dbReference type="HAMAP" id="MF_00131">
    <property type="entry name" value="Trp_synth_alpha"/>
    <property type="match status" value="1"/>
</dbReference>
<dbReference type="EC" id="4.2.1.20" evidence="9"/>
<evidence type="ECO:0000256" key="6">
    <source>
        <dbReference type="ARBA" id="ARBA00023141"/>
    </source>
</evidence>
<dbReference type="PROSITE" id="PS00167">
    <property type="entry name" value="TRP_SYNTHASE_ALPHA"/>
    <property type="match status" value="1"/>
</dbReference>
<evidence type="ECO:0000313" key="11">
    <source>
        <dbReference type="EMBL" id="BAU57722.1"/>
    </source>
</evidence>
<dbReference type="InterPro" id="IPR011060">
    <property type="entry name" value="RibuloseP-bd_barrel"/>
</dbReference>
<dbReference type="OrthoDB" id="9804578at2"/>
<evidence type="ECO:0000256" key="3">
    <source>
        <dbReference type="ARBA" id="ARBA00011270"/>
    </source>
</evidence>
<dbReference type="GO" id="GO:0004834">
    <property type="term" value="F:tryptophan synthase activity"/>
    <property type="evidence" value="ECO:0007669"/>
    <property type="project" value="UniProtKB-UniRule"/>
</dbReference>
<comment type="pathway">
    <text evidence="2 9">Amino-acid biosynthesis; L-tryptophan biosynthesis; L-tryptophan from chorismate: step 5/5.</text>
</comment>
<sequence length="274" mass="28148">MSRISERFQTCREAGRAALIPYITGGDPSPQQTVEIMHGLVAGGADIIEIGVPFSDPMADGPVIQAACLRALQAGTSVQDLFAAVREFRRQDTQTPVVFMGYANTLEAIGYKSYVEQAAAAGVDGLLTVDLPPDEAGELTGIAAEAGVELIYLVAPNTSEQRLEYISKAAGGFIYAVALKGVTGAANLDTDLVAGQVAAIRNASQLPVAVGFGVRDPQGAAAVARVADGVVVGSALVQMIADYGTAPDLAQRLQDAAAALRRGMDAATQSGGNA</sequence>
<dbReference type="EMBL" id="AP017372">
    <property type="protein sequence ID" value="BAU57722.1"/>
    <property type="molecule type" value="Genomic_DNA"/>
</dbReference>
<dbReference type="KEGG" id="hhk:HH1059_10240"/>
<evidence type="ECO:0000256" key="1">
    <source>
        <dbReference type="ARBA" id="ARBA00003365"/>
    </source>
</evidence>
<dbReference type="InterPro" id="IPR002028">
    <property type="entry name" value="Trp_synthase_suA"/>
</dbReference>
<dbReference type="CDD" id="cd04724">
    <property type="entry name" value="Tryptophan_synthase_alpha"/>
    <property type="match status" value="1"/>
</dbReference>
<keyword evidence="5 9" id="KW-0822">Tryptophan biosynthesis</keyword>
<evidence type="ECO:0000256" key="2">
    <source>
        <dbReference type="ARBA" id="ARBA00004733"/>
    </source>
</evidence>
<dbReference type="Proteomes" id="UP000218890">
    <property type="component" value="Chromosome"/>
</dbReference>
<evidence type="ECO:0000256" key="9">
    <source>
        <dbReference type="HAMAP-Rule" id="MF_00131"/>
    </source>
</evidence>
<dbReference type="RefSeq" id="WP_096408993.1">
    <property type="nucleotide sequence ID" value="NZ_AP017372.2"/>
</dbReference>
<evidence type="ECO:0000256" key="4">
    <source>
        <dbReference type="ARBA" id="ARBA00022605"/>
    </source>
</evidence>
<evidence type="ECO:0000256" key="7">
    <source>
        <dbReference type="ARBA" id="ARBA00023239"/>
    </source>
</evidence>
<keyword evidence="7 9" id="KW-0456">Lyase</keyword>
<evidence type="ECO:0000256" key="10">
    <source>
        <dbReference type="RuleBase" id="RU003662"/>
    </source>
</evidence>
<gene>
    <name evidence="9 11" type="primary">trpA</name>
    <name evidence="11" type="ORF">HH1059_10240</name>
</gene>
<dbReference type="SUPFAM" id="SSF51366">
    <property type="entry name" value="Ribulose-phoshate binding barrel"/>
    <property type="match status" value="1"/>
</dbReference>
<organism evidence="11 12">
    <name type="scientific">Halorhodospira halochloris</name>
    <name type="common">Ectothiorhodospira halochloris</name>
    <dbReference type="NCBI Taxonomy" id="1052"/>
    <lineage>
        <taxon>Bacteria</taxon>
        <taxon>Pseudomonadati</taxon>
        <taxon>Pseudomonadota</taxon>
        <taxon>Gammaproteobacteria</taxon>
        <taxon>Chromatiales</taxon>
        <taxon>Ectothiorhodospiraceae</taxon>
        <taxon>Halorhodospira</taxon>
    </lineage>
</organism>
<evidence type="ECO:0000313" key="12">
    <source>
        <dbReference type="Proteomes" id="UP000218890"/>
    </source>
</evidence>
<dbReference type="Gene3D" id="3.20.20.70">
    <property type="entry name" value="Aldolase class I"/>
    <property type="match status" value="1"/>
</dbReference>
<protein>
    <recommendedName>
        <fullName evidence="9">Tryptophan synthase alpha chain</fullName>
        <ecNumber evidence="9">4.2.1.20</ecNumber>
    </recommendedName>
</protein>
<dbReference type="PANTHER" id="PTHR43406:SF1">
    <property type="entry name" value="TRYPTOPHAN SYNTHASE ALPHA CHAIN, CHLOROPLASTIC"/>
    <property type="match status" value="1"/>
</dbReference>
<dbReference type="PANTHER" id="PTHR43406">
    <property type="entry name" value="TRYPTOPHAN SYNTHASE, ALPHA CHAIN"/>
    <property type="match status" value="1"/>
</dbReference>
<feature type="active site" description="Proton acceptor" evidence="9">
    <location>
        <position position="60"/>
    </location>
</feature>
<dbReference type="FunFam" id="3.20.20.70:FF:000037">
    <property type="entry name" value="Tryptophan synthase alpha chain"/>
    <property type="match status" value="1"/>
</dbReference>
<dbReference type="GO" id="GO:0005829">
    <property type="term" value="C:cytosol"/>
    <property type="evidence" value="ECO:0007669"/>
    <property type="project" value="TreeGrafter"/>
</dbReference>
<comment type="function">
    <text evidence="1 9">The alpha subunit is responsible for the aldol cleavage of indoleglycerol phosphate to indole and glyceraldehyde 3-phosphate.</text>
</comment>
<reference evidence="11" key="1">
    <citation type="submission" date="2016-02" db="EMBL/GenBank/DDBJ databases">
        <title>Halorhodospira halochloris DSM-1059 complete genome, version 2.</title>
        <authorList>
            <person name="Tsukatani Y."/>
        </authorList>
    </citation>
    <scope>NUCLEOTIDE SEQUENCE</scope>
    <source>
        <strain evidence="11">DSM 1059</strain>
    </source>
</reference>
<dbReference type="AlphaFoldDB" id="A0A0X8X9V9"/>
<dbReference type="InterPro" id="IPR013785">
    <property type="entry name" value="Aldolase_TIM"/>
</dbReference>
<keyword evidence="4 9" id="KW-0028">Amino-acid biosynthesis</keyword>
<feature type="active site" description="Proton acceptor" evidence="9">
    <location>
        <position position="49"/>
    </location>
</feature>
<keyword evidence="12" id="KW-1185">Reference proteome</keyword>
<evidence type="ECO:0000256" key="8">
    <source>
        <dbReference type="ARBA" id="ARBA00049047"/>
    </source>
</evidence>
<name>A0A0X8X9V9_HALHR</name>